<reference evidence="3" key="1">
    <citation type="submission" date="2006-01" db="EMBL/GenBank/DDBJ databases">
        <title>Genome of the cyst-dividing bacterium Ramlibacter tataouinensis.</title>
        <authorList>
            <person name="Barakat M."/>
            <person name="Ortet P."/>
            <person name="De Luca G."/>
            <person name="Jourlin-Castelli C."/>
            <person name="Ansaldi M."/>
            <person name="Py B."/>
            <person name="Fichant G."/>
            <person name="Coutinho P."/>
            <person name="Voulhoux R."/>
            <person name="Bastien O."/>
            <person name="Roy S."/>
            <person name="Marechal E."/>
            <person name="Henrissat B."/>
            <person name="Quentin Y."/>
            <person name="Noirot P."/>
            <person name="Filloux A."/>
            <person name="Mejean V."/>
            <person name="DuBow M."/>
            <person name="Barras F."/>
            <person name="Heulin T."/>
        </authorList>
    </citation>
    <scope>NUCLEOTIDE SEQUENCE [LARGE SCALE GENOMIC DNA]</scope>
    <source>
        <strain evidence="3">ATCC BAA-407 / DSM 14655 / LMG 21543 / TTB310</strain>
    </source>
</reference>
<dbReference type="EMBL" id="CP000245">
    <property type="protein sequence ID" value="AEG93797.1"/>
    <property type="molecule type" value="Genomic_DNA"/>
</dbReference>
<accession>F5Y4F0</accession>
<evidence type="ECO:0000313" key="2">
    <source>
        <dbReference type="EMBL" id="AEG93797.1"/>
    </source>
</evidence>
<dbReference type="AlphaFoldDB" id="F5Y4F0"/>
<dbReference type="KEGG" id="rta:Rta_26960"/>
<proteinExistence type="predicted"/>
<evidence type="ECO:0000256" key="1">
    <source>
        <dbReference type="SAM" id="MobiDB-lite"/>
    </source>
</evidence>
<gene>
    <name evidence="2" type="ordered locus">Rta_26960</name>
</gene>
<keyword evidence="3" id="KW-1185">Reference proteome</keyword>
<reference evidence="2 3" key="2">
    <citation type="journal article" date="2011" name="PLoS ONE">
        <title>The Cyst-Dividing Bacterium Ramlibacter tataouinensis TTB310 Genome Reveals a Well-Stocked Toolbox for Adaptation to a Desert Environment.</title>
        <authorList>
            <person name="De Luca G."/>
            <person name="Barakat M."/>
            <person name="Ortet P."/>
            <person name="Fochesato S."/>
            <person name="Jourlin-Castelli C."/>
            <person name="Ansaldi M."/>
            <person name="Py B."/>
            <person name="Fichant G."/>
            <person name="Coutinho P.M."/>
            <person name="Voulhoux R."/>
            <person name="Bastien O."/>
            <person name="Marechal E."/>
            <person name="Henrissat B."/>
            <person name="Quentin Y."/>
            <person name="Noirot P."/>
            <person name="Filloux A."/>
            <person name="Mejean V."/>
            <person name="Dubow M.S."/>
            <person name="Barras F."/>
            <person name="Barbe V."/>
            <person name="Weissenbach J."/>
            <person name="Mihalcescu I."/>
            <person name="Vermeglio A."/>
            <person name="Achouak W."/>
            <person name="Heulin T."/>
        </authorList>
    </citation>
    <scope>NUCLEOTIDE SEQUENCE [LARGE SCALE GENOMIC DNA]</scope>
    <source>
        <strain evidence="3">ATCC BAA-407 / DSM 14655 / LMG 21543 / TTB310</strain>
    </source>
</reference>
<sequence length="42" mass="4783">MESLRPHLADQLVLKDLLRSTYPPNKDKSLDEDEDKSNQADG</sequence>
<name>F5Y4F0_RAMTT</name>
<evidence type="ECO:0000313" key="3">
    <source>
        <dbReference type="Proteomes" id="UP000008385"/>
    </source>
</evidence>
<dbReference type="HOGENOM" id="CLU_3256843_0_0_4"/>
<dbReference type="Proteomes" id="UP000008385">
    <property type="component" value="Chromosome"/>
</dbReference>
<feature type="region of interest" description="Disordered" evidence="1">
    <location>
        <begin position="19"/>
        <end position="42"/>
    </location>
</feature>
<organism evidence="2 3">
    <name type="scientific">Ramlibacter tataouinensis (strain ATCC BAA-407 / DSM 14655 / LMG 21543 / TTB310)</name>
    <dbReference type="NCBI Taxonomy" id="365046"/>
    <lineage>
        <taxon>Bacteria</taxon>
        <taxon>Pseudomonadati</taxon>
        <taxon>Pseudomonadota</taxon>
        <taxon>Betaproteobacteria</taxon>
        <taxon>Burkholderiales</taxon>
        <taxon>Comamonadaceae</taxon>
        <taxon>Ramlibacter</taxon>
    </lineage>
</organism>
<protein>
    <submittedName>
        <fullName evidence="2">Uncharacterized protein</fullName>
    </submittedName>
</protein>